<sequence>MTESPSQPSFNERFDNLLIAPARVMKMIGKRGPGEVLFEESEQGDARRQLLNVEKVAIKNKELQAKHDASYLDSVRYDLHEQLLTDLHAELENSENVYRRTLSLSEDTPAMLDVMSVKATSVSKIEPFAAAQPWLYDELMQVVNSPTHRRRDSKGRVIVVESMRTALSFLGIENLRVLLPALVLRRAIPQITDPYPLIKHQLLNYAYGTAVTARELSRFGSIRPTEAYTLGMLSNLGRCAIIRLYFRLFDQVQRRMLEEAQSNRQRDLHDALLKLRPSANYLIALQNEYAEKVTADIFEHMHFKRLGIAEAMRTIATDGESTPGSLVELLRQSRLYTQVRMAHRSKVLEKDEIKDAIRQQPKYPSGSLEVLRGVNIFQLPVTSNTEDA</sequence>
<protein>
    <submittedName>
        <fullName evidence="2">HDOD domain-containing protein</fullName>
    </submittedName>
</protein>
<keyword evidence="3" id="KW-1185">Reference proteome</keyword>
<feature type="domain" description="HDOD" evidence="1">
    <location>
        <begin position="101"/>
        <end position="303"/>
    </location>
</feature>
<gene>
    <name evidence="2" type="ORF">OCL06_01800</name>
</gene>
<dbReference type="PROSITE" id="PS51833">
    <property type="entry name" value="HDOD"/>
    <property type="match status" value="1"/>
</dbReference>
<evidence type="ECO:0000313" key="3">
    <source>
        <dbReference type="Proteomes" id="UP001209257"/>
    </source>
</evidence>
<comment type="caution">
    <text evidence="2">The sequence shown here is derived from an EMBL/GenBank/DDBJ whole genome shotgun (WGS) entry which is preliminary data.</text>
</comment>
<dbReference type="Gene3D" id="1.10.3210.10">
    <property type="entry name" value="Hypothetical protein af1432"/>
    <property type="match status" value="1"/>
</dbReference>
<dbReference type="Proteomes" id="UP001209257">
    <property type="component" value="Unassembled WGS sequence"/>
</dbReference>
<organism evidence="2 3">
    <name type="scientific">Alteromonas salexigens</name>
    <dbReference type="NCBI Taxonomy" id="2982530"/>
    <lineage>
        <taxon>Bacteria</taxon>
        <taxon>Pseudomonadati</taxon>
        <taxon>Pseudomonadota</taxon>
        <taxon>Gammaproteobacteria</taxon>
        <taxon>Alteromonadales</taxon>
        <taxon>Alteromonadaceae</taxon>
        <taxon>Alteromonas/Salinimonas group</taxon>
        <taxon>Alteromonas</taxon>
    </lineage>
</organism>
<dbReference type="EMBL" id="JAOTJC010000004">
    <property type="protein sequence ID" value="MCU7553326.1"/>
    <property type="molecule type" value="Genomic_DNA"/>
</dbReference>
<dbReference type="SUPFAM" id="SSF109604">
    <property type="entry name" value="HD-domain/PDEase-like"/>
    <property type="match status" value="1"/>
</dbReference>
<dbReference type="Pfam" id="PF08668">
    <property type="entry name" value="HDOD"/>
    <property type="match status" value="1"/>
</dbReference>
<evidence type="ECO:0000259" key="1">
    <source>
        <dbReference type="PROSITE" id="PS51833"/>
    </source>
</evidence>
<reference evidence="3" key="1">
    <citation type="submission" date="2023-07" db="EMBL/GenBank/DDBJ databases">
        <title>Study on multiphase classification of strain Alteromonas salexigens isolated from the Yellow Sea.</title>
        <authorList>
            <person name="Sun L."/>
        </authorList>
    </citation>
    <scope>NUCLEOTIDE SEQUENCE [LARGE SCALE GENOMIC DNA]</scope>
    <source>
        <strain evidence="3">ASW11-19</strain>
    </source>
</reference>
<accession>A0ABT2VJF7</accession>
<name>A0ABT2VJF7_9ALTE</name>
<proteinExistence type="predicted"/>
<dbReference type="InterPro" id="IPR013976">
    <property type="entry name" value="HDOD"/>
</dbReference>
<evidence type="ECO:0000313" key="2">
    <source>
        <dbReference type="EMBL" id="MCU7553326.1"/>
    </source>
</evidence>
<dbReference type="RefSeq" id="WP_262992031.1">
    <property type="nucleotide sequence ID" value="NZ_JAOTJC010000004.1"/>
</dbReference>